<sequence length="115" mass="12630">MWLSRFRASEMIRHDREPGGRHRPQANGTTERMVQTATRALKMYVRLDGMSTLNASPSRSTRPTIGFEEIPLIIWDPEINAGGHYPSRSHPMARPGSTTVVLSGPTALSAVTGTS</sequence>
<dbReference type="EMBL" id="NBNE01004013">
    <property type="protein sequence ID" value="OWZ06324.1"/>
    <property type="molecule type" value="Genomic_DNA"/>
</dbReference>
<dbReference type="AlphaFoldDB" id="A0A225VMI6"/>
<dbReference type="Proteomes" id="UP000198211">
    <property type="component" value="Unassembled WGS sequence"/>
</dbReference>
<comment type="caution">
    <text evidence="2">The sequence shown here is derived from an EMBL/GenBank/DDBJ whole genome shotgun (WGS) entry which is preliminary data.</text>
</comment>
<feature type="region of interest" description="Disordered" evidence="1">
    <location>
        <begin position="10"/>
        <end position="32"/>
    </location>
</feature>
<keyword evidence="2" id="KW-0808">Transferase</keyword>
<reference evidence="3" key="1">
    <citation type="submission" date="2017-03" db="EMBL/GenBank/DDBJ databases">
        <title>Phytopthora megakarya and P. palmivora, two closely related causual agents of cacao black pod achieved similar genome size and gene model numbers by different mechanisms.</title>
        <authorList>
            <person name="Ali S."/>
            <person name="Shao J."/>
            <person name="Larry D.J."/>
            <person name="Kronmiller B."/>
            <person name="Shen D."/>
            <person name="Strem M.D."/>
            <person name="Melnick R.L."/>
            <person name="Guiltinan M.J."/>
            <person name="Tyler B.M."/>
            <person name="Meinhardt L.W."/>
            <person name="Bailey B.A."/>
        </authorList>
    </citation>
    <scope>NUCLEOTIDE SEQUENCE [LARGE SCALE GENOMIC DNA]</scope>
    <source>
        <strain evidence="3">zdho120</strain>
    </source>
</reference>
<keyword evidence="2" id="KW-0548">Nucleotidyltransferase</keyword>
<organism evidence="2 3">
    <name type="scientific">Phytophthora megakarya</name>
    <dbReference type="NCBI Taxonomy" id="4795"/>
    <lineage>
        <taxon>Eukaryota</taxon>
        <taxon>Sar</taxon>
        <taxon>Stramenopiles</taxon>
        <taxon>Oomycota</taxon>
        <taxon>Peronosporomycetes</taxon>
        <taxon>Peronosporales</taxon>
        <taxon>Peronosporaceae</taxon>
        <taxon>Phytophthora</taxon>
    </lineage>
</organism>
<evidence type="ECO:0000313" key="3">
    <source>
        <dbReference type="Proteomes" id="UP000198211"/>
    </source>
</evidence>
<keyword evidence="2" id="KW-0695">RNA-directed DNA polymerase</keyword>
<proteinExistence type="predicted"/>
<dbReference type="GO" id="GO:0003964">
    <property type="term" value="F:RNA-directed DNA polymerase activity"/>
    <property type="evidence" value="ECO:0007669"/>
    <property type="project" value="UniProtKB-KW"/>
</dbReference>
<feature type="compositionally biased region" description="Basic and acidic residues" evidence="1">
    <location>
        <begin position="10"/>
        <end position="20"/>
    </location>
</feature>
<name>A0A225VMI6_9STRA</name>
<evidence type="ECO:0000256" key="1">
    <source>
        <dbReference type="SAM" id="MobiDB-lite"/>
    </source>
</evidence>
<keyword evidence="3" id="KW-1185">Reference proteome</keyword>
<evidence type="ECO:0000313" key="2">
    <source>
        <dbReference type="EMBL" id="OWZ06324.1"/>
    </source>
</evidence>
<protein>
    <submittedName>
        <fullName evidence="2">Reverse transcriptase</fullName>
    </submittedName>
</protein>
<accession>A0A225VMI6</accession>
<gene>
    <name evidence="2" type="ORF">PHMEG_00021436</name>
</gene>